<protein>
    <submittedName>
        <fullName evidence="1">15109_t:CDS:1</fullName>
    </submittedName>
</protein>
<proteinExistence type="predicted"/>
<comment type="caution">
    <text evidence="1">The sequence shown here is derived from an EMBL/GenBank/DDBJ whole genome shotgun (WGS) entry which is preliminary data.</text>
</comment>
<feature type="non-terminal residue" evidence="1">
    <location>
        <position position="59"/>
    </location>
</feature>
<dbReference type="AlphaFoldDB" id="A0A9N9EZL3"/>
<gene>
    <name evidence="1" type="ORF">RFULGI_LOCUS10154</name>
</gene>
<evidence type="ECO:0000313" key="1">
    <source>
        <dbReference type="EMBL" id="CAG8694612.1"/>
    </source>
</evidence>
<sequence>MNEKIETVTNAIEEGSLKDDNLGVKIESVTEVKERLLSNDNIGKKTGAWNGNLGDKIEI</sequence>
<organism evidence="1 2">
    <name type="scientific">Racocetra fulgida</name>
    <dbReference type="NCBI Taxonomy" id="60492"/>
    <lineage>
        <taxon>Eukaryota</taxon>
        <taxon>Fungi</taxon>
        <taxon>Fungi incertae sedis</taxon>
        <taxon>Mucoromycota</taxon>
        <taxon>Glomeromycotina</taxon>
        <taxon>Glomeromycetes</taxon>
        <taxon>Diversisporales</taxon>
        <taxon>Gigasporaceae</taxon>
        <taxon>Racocetra</taxon>
    </lineage>
</organism>
<dbReference type="Proteomes" id="UP000789396">
    <property type="component" value="Unassembled WGS sequence"/>
</dbReference>
<keyword evidence="2" id="KW-1185">Reference proteome</keyword>
<evidence type="ECO:0000313" key="2">
    <source>
        <dbReference type="Proteomes" id="UP000789396"/>
    </source>
</evidence>
<reference evidence="1" key="1">
    <citation type="submission" date="2021-06" db="EMBL/GenBank/DDBJ databases">
        <authorList>
            <person name="Kallberg Y."/>
            <person name="Tangrot J."/>
            <person name="Rosling A."/>
        </authorList>
    </citation>
    <scope>NUCLEOTIDE SEQUENCE</scope>
    <source>
        <strain evidence="1">IN212</strain>
    </source>
</reference>
<accession>A0A9N9EZL3</accession>
<name>A0A9N9EZL3_9GLOM</name>
<dbReference type="EMBL" id="CAJVPZ010019518">
    <property type="protein sequence ID" value="CAG8694612.1"/>
    <property type="molecule type" value="Genomic_DNA"/>
</dbReference>